<gene>
    <name evidence="1" type="ORF">BN85400560</name>
</gene>
<dbReference type="STRING" id="1318466.BN85400560"/>
<accession>U4KJP7</accession>
<protein>
    <recommendedName>
        <fullName evidence="3">Transcriptional regulator, AbiEi antitoxin, Type IV TA system</fullName>
    </recommendedName>
</protein>
<dbReference type="HOGENOM" id="CLU_106624_1_0_14"/>
<dbReference type="Proteomes" id="UP000032740">
    <property type="component" value="Chromosome"/>
</dbReference>
<dbReference type="OrthoDB" id="191172at2"/>
<evidence type="ECO:0000313" key="2">
    <source>
        <dbReference type="Proteomes" id="UP000032740"/>
    </source>
</evidence>
<dbReference type="KEGG" id="apal:BN85400560"/>
<dbReference type="EMBL" id="FO681347">
    <property type="protein sequence ID" value="CCV63633.1"/>
    <property type="molecule type" value="Genomic_DNA"/>
</dbReference>
<evidence type="ECO:0000313" key="1">
    <source>
        <dbReference type="EMBL" id="CCV63633.1"/>
    </source>
</evidence>
<organism evidence="1 2">
    <name type="scientific">Alteracholeplasma palmae (strain ATCC 49389 / J233)</name>
    <name type="common">Acholeplasma palmae</name>
    <dbReference type="NCBI Taxonomy" id="1318466"/>
    <lineage>
        <taxon>Bacteria</taxon>
        <taxon>Bacillati</taxon>
        <taxon>Mycoplasmatota</taxon>
        <taxon>Mollicutes</taxon>
        <taxon>Acholeplasmatales</taxon>
        <taxon>Acholeplasmataceae</taxon>
        <taxon>Acholeplasma</taxon>
    </lineage>
</organism>
<sequence>MILTTKTLFNKYKKYNNIQGKIDRMVQKGKYIPINKGLYETNSKIPGYYLSVYIYKPSYLSFEYALSHHGLIPERVYTYTAATFKKNRTKTFINQFGEYTYRDIPEQAFPLEVKMYLENNYIYYIATPEKALCDKLYTLAPVYSLKAFKSLLFEDLRIDYHVFSKLNKDKIIFLSTLYKKRNLKYLSQLIKEMF</sequence>
<evidence type="ECO:0008006" key="3">
    <source>
        <dbReference type="Google" id="ProtNLM"/>
    </source>
</evidence>
<dbReference type="AlphaFoldDB" id="U4KJP7"/>
<name>U4KJP7_ALTPJ</name>
<keyword evidence="2" id="KW-1185">Reference proteome</keyword>
<reference evidence="1 2" key="1">
    <citation type="journal article" date="2013" name="J. Mol. Microbiol. Biotechnol.">
        <title>Analysis of the Complete Genomes of Acholeplasma brassicae , A. palmae and A. laidlawii and Their Comparison to the Obligate Parasites from ' Candidatus Phytoplasma'.</title>
        <authorList>
            <person name="Kube M."/>
            <person name="Siewert C."/>
            <person name="Migdoll A.M."/>
            <person name="Duduk B."/>
            <person name="Holz S."/>
            <person name="Rabus R."/>
            <person name="Seemuller E."/>
            <person name="Mitrovic J."/>
            <person name="Muller I."/>
            <person name="Buttner C."/>
            <person name="Reinhardt R."/>
        </authorList>
    </citation>
    <scope>NUCLEOTIDE SEQUENCE [LARGE SCALE GENOMIC DNA]</scope>
    <source>
        <strain evidence="1 2">J233</strain>
    </source>
</reference>
<proteinExistence type="predicted"/>
<dbReference type="RefSeq" id="WP_026654025.1">
    <property type="nucleotide sequence ID" value="NC_022538.1"/>
</dbReference>